<gene>
    <name evidence="2" type="ORF">CPELLU_LOCUS6847</name>
</gene>
<dbReference type="PANTHER" id="PTHR13507">
    <property type="entry name" value="PRKR-INTERACTING PROTEIN 1"/>
    <property type="match status" value="1"/>
</dbReference>
<feature type="compositionally biased region" description="Basic and acidic residues" evidence="1">
    <location>
        <begin position="172"/>
        <end position="184"/>
    </location>
</feature>
<feature type="region of interest" description="Disordered" evidence="1">
    <location>
        <begin position="1"/>
        <end position="36"/>
    </location>
</feature>
<dbReference type="AlphaFoldDB" id="A0A9N9CDB5"/>
<accession>A0A9N9CDB5</accession>
<dbReference type="EMBL" id="CAJVQA010004391">
    <property type="protein sequence ID" value="CAG8597830.1"/>
    <property type="molecule type" value="Genomic_DNA"/>
</dbReference>
<dbReference type="GO" id="GO:0004860">
    <property type="term" value="F:protein kinase inhibitor activity"/>
    <property type="evidence" value="ECO:0007669"/>
    <property type="project" value="TreeGrafter"/>
</dbReference>
<dbReference type="InterPro" id="IPR009548">
    <property type="entry name" value="Prkrip1"/>
</dbReference>
<proteinExistence type="predicted"/>
<protein>
    <submittedName>
        <fullName evidence="2">16488_t:CDS:1</fullName>
    </submittedName>
</protein>
<dbReference type="PANTHER" id="PTHR13507:SF0">
    <property type="entry name" value="PRKR-INTERACTING PROTEIN 1"/>
    <property type="match status" value="1"/>
</dbReference>
<feature type="compositionally biased region" description="Basic residues" evidence="1">
    <location>
        <begin position="131"/>
        <end position="145"/>
    </location>
</feature>
<dbReference type="Pfam" id="PF06658">
    <property type="entry name" value="DUF1168"/>
    <property type="match status" value="1"/>
</dbReference>
<feature type="compositionally biased region" description="Acidic residues" evidence="1">
    <location>
        <begin position="157"/>
        <end position="171"/>
    </location>
</feature>
<evidence type="ECO:0000313" key="3">
    <source>
        <dbReference type="Proteomes" id="UP000789759"/>
    </source>
</evidence>
<organism evidence="2 3">
    <name type="scientific">Cetraspora pellucida</name>
    <dbReference type="NCBI Taxonomy" id="1433469"/>
    <lineage>
        <taxon>Eukaryota</taxon>
        <taxon>Fungi</taxon>
        <taxon>Fungi incertae sedis</taxon>
        <taxon>Mucoromycota</taxon>
        <taxon>Glomeromycotina</taxon>
        <taxon>Glomeromycetes</taxon>
        <taxon>Diversisporales</taxon>
        <taxon>Gigasporaceae</taxon>
        <taxon>Cetraspora</taxon>
    </lineage>
</organism>
<reference evidence="2" key="1">
    <citation type="submission" date="2021-06" db="EMBL/GenBank/DDBJ databases">
        <authorList>
            <person name="Kallberg Y."/>
            <person name="Tangrot J."/>
            <person name="Rosling A."/>
        </authorList>
    </citation>
    <scope>NUCLEOTIDE SEQUENCE</scope>
    <source>
        <strain evidence="2">FL966</strain>
    </source>
</reference>
<dbReference type="GO" id="GO:0019901">
    <property type="term" value="F:protein kinase binding"/>
    <property type="evidence" value="ECO:0007669"/>
    <property type="project" value="TreeGrafter"/>
</dbReference>
<feature type="compositionally biased region" description="Basic and acidic residues" evidence="1">
    <location>
        <begin position="146"/>
        <end position="156"/>
    </location>
</feature>
<keyword evidence="3" id="KW-1185">Reference proteome</keyword>
<dbReference type="GO" id="GO:0003725">
    <property type="term" value="F:double-stranded RNA binding"/>
    <property type="evidence" value="ECO:0007669"/>
    <property type="project" value="InterPro"/>
</dbReference>
<sequence>MASKDQNKNPSELTDSNDTELTKNRHIPKHNLKPVDVQRQQLEKLLQRADKPVTIPEIDKPKLKAPKDIVRNVQGSSAGAGSGEFHVYRAHRRREYTRLKIMEEEARKEEEKREFEDKMKAIKAKEDEKTAKRRTKRQKKKQKKKQSGDKKQKTIENSDDGNDECIESDEQVTEKNDTLQCSDK</sequence>
<feature type="region of interest" description="Disordered" evidence="1">
    <location>
        <begin position="103"/>
        <end position="184"/>
    </location>
</feature>
<evidence type="ECO:0000256" key="1">
    <source>
        <dbReference type="SAM" id="MobiDB-lite"/>
    </source>
</evidence>
<name>A0A9N9CDB5_9GLOM</name>
<dbReference type="Proteomes" id="UP000789759">
    <property type="component" value="Unassembled WGS sequence"/>
</dbReference>
<evidence type="ECO:0000313" key="2">
    <source>
        <dbReference type="EMBL" id="CAG8597830.1"/>
    </source>
</evidence>
<dbReference type="OrthoDB" id="10067079at2759"/>
<dbReference type="GO" id="GO:0005730">
    <property type="term" value="C:nucleolus"/>
    <property type="evidence" value="ECO:0007669"/>
    <property type="project" value="TreeGrafter"/>
</dbReference>
<comment type="caution">
    <text evidence="2">The sequence shown here is derived from an EMBL/GenBank/DDBJ whole genome shotgun (WGS) entry which is preliminary data.</text>
</comment>
<feature type="compositionally biased region" description="Basic and acidic residues" evidence="1">
    <location>
        <begin position="103"/>
        <end position="130"/>
    </location>
</feature>